<evidence type="ECO:0000259" key="1">
    <source>
        <dbReference type="Pfam" id="PF11790"/>
    </source>
</evidence>
<dbReference type="EMBL" id="FUIG01000032">
    <property type="protein sequence ID" value="SJM32196.1"/>
    <property type="molecule type" value="Genomic_DNA"/>
</dbReference>
<feature type="domain" description="Asl1-like glycosyl hydrolase catalytic" evidence="1">
    <location>
        <begin position="246"/>
        <end position="333"/>
    </location>
</feature>
<dbReference type="Pfam" id="PF11790">
    <property type="entry name" value="Glyco_hydro_cc"/>
    <property type="match status" value="1"/>
</dbReference>
<keyword evidence="4" id="KW-1185">Reference proteome</keyword>
<evidence type="ECO:0000313" key="4">
    <source>
        <dbReference type="Proteomes" id="UP000245698"/>
    </source>
</evidence>
<dbReference type="SUPFAM" id="SSF51445">
    <property type="entry name" value="(Trans)glycosidases"/>
    <property type="match status" value="1"/>
</dbReference>
<dbReference type="Pfam" id="PF13946">
    <property type="entry name" value="DUF4214"/>
    <property type="match status" value="1"/>
</dbReference>
<sequence length="567" mass="62734">MFEVRRGAAVVDCVGQCGRSQSSCSDGCQAEFSEWSDAENVWRKTSKFALMQRPTNPSQPGSIGRAVAATRRLWTTLACLLGMTASCAADLLWGVNGHPFNAYPGISIEQQLDYIRDLGMKSYRVNISSADSATKLAELVKAGKERGVQILPVITPELDLDNESVDDLYAQAYDLASTLVSRFKDDIRVWELGNEMENYAILMPCEMQDSGIQYNCSWGPAGGTETSDYFSPRWAKVSAVLRGLSDATVAVDPTIRKAMGTAGWGHRAAFIRMLQDGIKWDISVWHLYEGDPEEAFKFLATFGQPIWLTEFNYSGGSQRGEKQQAEGLVQIMTLLRRYQSLYGLEAAHIYELLDETYWAPSYEAFMGLVRLKKRDNGLWAPSGQKLAYDAVKKVIADGDAGSSSPTVSTKSLPPAAQTSVPPIADAGAFHPCSLDAFDKSAFNHANQIAYAYCLILRRMPSPTEQWREVVAMKKDPSIFPTLTKMLLSVEFRTDNQPVGLGNAQFVALLYRTLLGREPDGQGLSAYVSKLDSGELSGEQIVAELIHSYEFRSRHTVLFPNEPQQRVQ</sequence>
<organism evidence="3 4">
    <name type="scientific">Mesorhizobium delmotii</name>
    <dbReference type="NCBI Taxonomy" id="1631247"/>
    <lineage>
        <taxon>Bacteria</taxon>
        <taxon>Pseudomonadati</taxon>
        <taxon>Pseudomonadota</taxon>
        <taxon>Alphaproteobacteria</taxon>
        <taxon>Hyphomicrobiales</taxon>
        <taxon>Phyllobacteriaceae</taxon>
        <taxon>Mesorhizobium</taxon>
    </lineage>
</organism>
<name>A0A2P9AM25_9HYPH</name>
<dbReference type="InterPro" id="IPR024655">
    <property type="entry name" value="Asl1_glyco_hydro_catalytic"/>
</dbReference>
<protein>
    <recommendedName>
        <fullName evidence="5">DUF4214 domain-containing protein</fullName>
    </recommendedName>
</protein>
<dbReference type="Proteomes" id="UP000245698">
    <property type="component" value="Unassembled WGS sequence"/>
</dbReference>
<dbReference type="Gene3D" id="3.20.20.80">
    <property type="entry name" value="Glycosidases"/>
    <property type="match status" value="1"/>
</dbReference>
<dbReference type="InterPro" id="IPR025282">
    <property type="entry name" value="DUF4214"/>
</dbReference>
<accession>A0A2P9AM25</accession>
<evidence type="ECO:0000313" key="3">
    <source>
        <dbReference type="EMBL" id="SJM32196.1"/>
    </source>
</evidence>
<reference evidence="4" key="1">
    <citation type="submission" date="2016-12" db="EMBL/GenBank/DDBJ databases">
        <authorList>
            <person name="Brunel B."/>
        </authorList>
    </citation>
    <scope>NUCLEOTIDE SEQUENCE [LARGE SCALE GENOMIC DNA]</scope>
</reference>
<feature type="domain" description="DUF4214" evidence="2">
    <location>
        <begin position="485"/>
        <end position="552"/>
    </location>
</feature>
<dbReference type="InterPro" id="IPR017853">
    <property type="entry name" value="GH"/>
</dbReference>
<dbReference type="Gene3D" id="1.10.3130.20">
    <property type="entry name" value="Phycobilisome linker domain"/>
    <property type="match status" value="1"/>
</dbReference>
<gene>
    <name evidence="3" type="ORF">BQ8482_250081</name>
</gene>
<evidence type="ECO:0000259" key="2">
    <source>
        <dbReference type="Pfam" id="PF13946"/>
    </source>
</evidence>
<proteinExistence type="predicted"/>
<dbReference type="AlphaFoldDB" id="A0A2P9AM25"/>
<dbReference type="InterPro" id="IPR038255">
    <property type="entry name" value="PBS_linker_sf"/>
</dbReference>
<evidence type="ECO:0008006" key="5">
    <source>
        <dbReference type="Google" id="ProtNLM"/>
    </source>
</evidence>